<dbReference type="EMBL" id="CP113162">
    <property type="protein sequence ID" value="WEF51427.1"/>
    <property type="molecule type" value="Genomic_DNA"/>
</dbReference>
<proteinExistence type="predicted"/>
<gene>
    <name evidence="1" type="ORF">AFIC_003016</name>
</gene>
<evidence type="ECO:0000313" key="2">
    <source>
        <dbReference type="Proteomes" id="UP001213907"/>
    </source>
</evidence>
<keyword evidence="2" id="KW-1185">Reference proteome</keyword>
<sequence>MSNLNNRGAMSVNEFAIWAAIGRTTAWKEIKEGRLRPVKVCARTIVPMEEAERWLRSCSTVFNTSDGFAHEPTL</sequence>
<reference evidence="1 2" key="1">
    <citation type="submission" date="2022-11" db="EMBL/GenBank/DDBJ databases">
        <authorList>
            <person name="Siebert D."/>
            <person name="Busche T."/>
            <person name="Saydam E."/>
            <person name="Kalinowski J."/>
            <person name="Ruckert C."/>
            <person name="Blombach B."/>
        </authorList>
    </citation>
    <scope>NUCLEOTIDE SEQUENCE [LARGE SCALE GENOMIC DNA]</scope>
    <source>
        <strain evidence="1 2">DSM 1083</strain>
    </source>
</reference>
<accession>A0ABY8BN79</accession>
<organism evidence="1 2">
    <name type="scientific">Afipia carboxydohydrogena</name>
    <name type="common">Pseudomonas carboxydohydrogena</name>
    <dbReference type="NCBI Taxonomy" id="290"/>
    <lineage>
        <taxon>Bacteria</taxon>
        <taxon>Pseudomonadati</taxon>
        <taxon>Pseudomonadota</taxon>
        <taxon>Alphaproteobacteria</taxon>
        <taxon>Hyphomicrobiales</taxon>
        <taxon>Nitrobacteraceae</taxon>
        <taxon>Afipia</taxon>
    </lineage>
</organism>
<dbReference type="RefSeq" id="WP_275247028.1">
    <property type="nucleotide sequence ID" value="NZ_BAABDX010000001.1"/>
</dbReference>
<evidence type="ECO:0000313" key="1">
    <source>
        <dbReference type="EMBL" id="WEF51427.1"/>
    </source>
</evidence>
<protein>
    <submittedName>
        <fullName evidence="1">Helix-turn-helix domain-containing protein</fullName>
    </submittedName>
</protein>
<name>A0ABY8BN79_AFICR</name>
<dbReference type="Proteomes" id="UP001213907">
    <property type="component" value="Chromosome"/>
</dbReference>